<keyword evidence="1" id="KW-0732">Signal</keyword>
<name>H1DF44_9BACT</name>
<dbReference type="RefSeq" id="WP_009136028.1">
    <property type="nucleotide sequence ID" value="NZ_JH594596.1"/>
</dbReference>
<sequence length="394" mass="45989">MKKLLLLLTVLFWLTTGFAQHLSFQSSKVDSLDAKTLFERITKIEKKTEKLNVFLNTQGSFNVYPKGNSTEQATFKMNQLRLEIKGNINPWIFYRYRQRLNRSNNPESLDNLPHSIDYAAIGFQITEKFSIFAGKESVVFGGMEFDLNPIEVYEYCDLLANMHSFQMGVDFSYWLTENHELQFQVVNSRNGSFEDMFGKTDSTVKAAKTPLGYTLNWNGSFWENTIRTRWSVSVFHDATHKNMYYYALGTELNLHRFHMYFDFMLSKEELDRKGIISRLAYAAGFTNRAEDVRYMALVAHFNYRILPKLNLFFKGMYETASVTHTNEEYSKGKYSTSWGYIGGIEYYPMRENLHFFLTYVGRSYDYTQCARNFGASNTNPQRISAGIIYQIPIF</sequence>
<dbReference type="PATRIC" id="fig|742817.3.peg.937"/>
<organism evidence="2 3">
    <name type="scientific">Odoribacter laneus YIT 12061</name>
    <dbReference type="NCBI Taxonomy" id="742817"/>
    <lineage>
        <taxon>Bacteria</taxon>
        <taxon>Pseudomonadati</taxon>
        <taxon>Bacteroidota</taxon>
        <taxon>Bacteroidia</taxon>
        <taxon>Bacteroidales</taxon>
        <taxon>Odoribacteraceae</taxon>
        <taxon>Odoribacter</taxon>
    </lineage>
</organism>
<dbReference type="EMBL" id="ADMC01000014">
    <property type="protein sequence ID" value="EHP49362.1"/>
    <property type="molecule type" value="Genomic_DNA"/>
</dbReference>
<proteinExistence type="predicted"/>
<dbReference type="AlphaFoldDB" id="H1DF44"/>
<keyword evidence="3" id="KW-1185">Reference proteome</keyword>
<feature type="chain" id="PRO_5003550041" description="Phosphate-selective porin O and P" evidence="1">
    <location>
        <begin position="20"/>
        <end position="394"/>
    </location>
</feature>
<dbReference type="STRING" id="742817.HMPREF9449_00880"/>
<dbReference type="eggNOG" id="COG3637">
    <property type="taxonomic scope" value="Bacteria"/>
</dbReference>
<dbReference type="Pfam" id="PF07396">
    <property type="entry name" value="Porin_O_P"/>
    <property type="match status" value="1"/>
</dbReference>
<gene>
    <name evidence="2" type="ORF">HMPREF9449_00880</name>
</gene>
<evidence type="ECO:0008006" key="4">
    <source>
        <dbReference type="Google" id="ProtNLM"/>
    </source>
</evidence>
<protein>
    <recommendedName>
        <fullName evidence="4">Phosphate-selective porin O and P</fullName>
    </recommendedName>
</protein>
<evidence type="ECO:0000256" key="1">
    <source>
        <dbReference type="SAM" id="SignalP"/>
    </source>
</evidence>
<comment type="caution">
    <text evidence="2">The sequence shown here is derived from an EMBL/GenBank/DDBJ whole genome shotgun (WGS) entry which is preliminary data.</text>
</comment>
<dbReference type="GeneID" id="98068481"/>
<evidence type="ECO:0000313" key="2">
    <source>
        <dbReference type="EMBL" id="EHP49362.1"/>
    </source>
</evidence>
<reference evidence="2 3" key="1">
    <citation type="submission" date="2012-01" db="EMBL/GenBank/DDBJ databases">
        <title>The Genome Sequence of Odoribacter laneus YIT 12061.</title>
        <authorList>
            <consortium name="The Broad Institute Genome Sequencing Platform"/>
            <person name="Earl A."/>
            <person name="Ward D."/>
            <person name="Feldgarden M."/>
            <person name="Gevers D."/>
            <person name="Morotomi M."/>
            <person name="Young S.K."/>
            <person name="Zeng Q."/>
            <person name="Gargeya S."/>
            <person name="Fitzgerald M."/>
            <person name="Haas B."/>
            <person name="Abouelleil A."/>
            <person name="Alvarado L."/>
            <person name="Arachchi H.M."/>
            <person name="Berlin A."/>
            <person name="Chapman S.B."/>
            <person name="Gearin G."/>
            <person name="Goldberg J."/>
            <person name="Griggs A."/>
            <person name="Gujja S."/>
            <person name="Hansen M."/>
            <person name="Heiman D."/>
            <person name="Howarth C."/>
            <person name="Larimer J."/>
            <person name="Lui A."/>
            <person name="MacDonald P.J.P."/>
            <person name="McCowen C."/>
            <person name="Montmayeur A."/>
            <person name="Murphy C."/>
            <person name="Neiman D."/>
            <person name="Pearson M."/>
            <person name="Priest M."/>
            <person name="Roberts A."/>
            <person name="Saif S."/>
            <person name="Shea T."/>
            <person name="Sisk P."/>
            <person name="Stolte C."/>
            <person name="Sykes S."/>
            <person name="Wortman J."/>
            <person name="Nusbaum C."/>
            <person name="Birren B."/>
        </authorList>
    </citation>
    <scope>NUCLEOTIDE SEQUENCE [LARGE SCALE GENOMIC DNA]</scope>
    <source>
        <strain evidence="2 3">YIT 12061</strain>
    </source>
</reference>
<evidence type="ECO:0000313" key="3">
    <source>
        <dbReference type="Proteomes" id="UP000004892"/>
    </source>
</evidence>
<dbReference type="InterPro" id="IPR010870">
    <property type="entry name" value="Porin_O/P"/>
</dbReference>
<feature type="signal peptide" evidence="1">
    <location>
        <begin position="1"/>
        <end position="19"/>
    </location>
</feature>
<accession>H1DF44</accession>
<dbReference type="HOGENOM" id="CLU_058958_0_0_10"/>
<dbReference type="Proteomes" id="UP000004892">
    <property type="component" value="Unassembled WGS sequence"/>
</dbReference>